<feature type="compositionally biased region" description="Basic and acidic residues" evidence="1">
    <location>
        <begin position="194"/>
        <end position="213"/>
    </location>
</feature>
<dbReference type="Proteomes" id="UP000887565">
    <property type="component" value="Unplaced"/>
</dbReference>
<sequence>MESPTAAKVATKLKNVAIRLARVARHCTSMDGCQSETGAKLRYNRIVNVKGKIKGFPYWPAKIIDPNEKPALKRSRKKVFVVQFFGTGEYGCIGLEDMRPYFAFKQKFCVASRKDNFIRAMVECERYVAQNPNMETLETKLNQPTDDEYYQRWVKNCRDDESDAASDELGYFTVAKKPKLETLAEIASEERLNVETARNSEEKGRNKKTKNEGENSIPAKNGSFRRTDNSAVQTSDQAELKPISKRIGFIGLGKVGSNLAKRFIKMGNDVLLCSRSVKVRKLPFF</sequence>
<dbReference type="InterPro" id="IPR036291">
    <property type="entry name" value="NAD(P)-bd_dom_sf"/>
</dbReference>
<keyword evidence="3" id="KW-1185">Reference proteome</keyword>
<dbReference type="PANTHER" id="PTHR12550">
    <property type="entry name" value="HEPATOMA-DERIVED GROWTH FACTOR-RELATED"/>
    <property type="match status" value="1"/>
</dbReference>
<feature type="region of interest" description="Disordered" evidence="1">
    <location>
        <begin position="194"/>
        <end position="237"/>
    </location>
</feature>
<evidence type="ECO:0000313" key="3">
    <source>
        <dbReference type="Proteomes" id="UP000887565"/>
    </source>
</evidence>
<evidence type="ECO:0000313" key="4">
    <source>
        <dbReference type="WBParaSite" id="nRc.2.0.1.t11671-RA"/>
    </source>
</evidence>
<dbReference type="PROSITE" id="PS50812">
    <property type="entry name" value="PWWP"/>
    <property type="match status" value="1"/>
</dbReference>
<dbReference type="InterPro" id="IPR028939">
    <property type="entry name" value="P5C_Rdtase_cat_N"/>
</dbReference>
<feature type="domain" description="PWWP" evidence="2">
    <location>
        <begin position="49"/>
        <end position="104"/>
    </location>
</feature>
<dbReference type="AlphaFoldDB" id="A0A915IEM7"/>
<name>A0A915IEM7_ROMCU</name>
<dbReference type="CDD" id="cd05162">
    <property type="entry name" value="PWWP"/>
    <property type="match status" value="1"/>
</dbReference>
<dbReference type="Pfam" id="PF00855">
    <property type="entry name" value="PWWP"/>
    <property type="match status" value="1"/>
</dbReference>
<evidence type="ECO:0000256" key="1">
    <source>
        <dbReference type="SAM" id="MobiDB-lite"/>
    </source>
</evidence>
<evidence type="ECO:0000259" key="2">
    <source>
        <dbReference type="PROSITE" id="PS50812"/>
    </source>
</evidence>
<accession>A0A915IEM7</accession>
<dbReference type="Pfam" id="PF03807">
    <property type="entry name" value="F420_oxidored"/>
    <property type="match status" value="1"/>
</dbReference>
<reference evidence="4" key="1">
    <citation type="submission" date="2022-11" db="UniProtKB">
        <authorList>
            <consortium name="WormBaseParasite"/>
        </authorList>
    </citation>
    <scope>IDENTIFICATION</scope>
</reference>
<dbReference type="SUPFAM" id="SSF51735">
    <property type="entry name" value="NAD(P)-binding Rossmann-fold domains"/>
    <property type="match status" value="1"/>
</dbReference>
<dbReference type="InterPro" id="IPR000313">
    <property type="entry name" value="PWWP_dom"/>
</dbReference>
<dbReference type="Gene3D" id="2.30.30.140">
    <property type="match status" value="1"/>
</dbReference>
<dbReference type="SMART" id="SM00293">
    <property type="entry name" value="PWWP"/>
    <property type="match status" value="1"/>
</dbReference>
<dbReference type="WBParaSite" id="nRc.2.0.1.t11671-RA">
    <property type="protein sequence ID" value="nRc.2.0.1.t11671-RA"/>
    <property type="gene ID" value="nRc.2.0.1.g11671"/>
</dbReference>
<dbReference type="Gene3D" id="3.40.50.720">
    <property type="entry name" value="NAD(P)-binding Rossmann-like Domain"/>
    <property type="match status" value="1"/>
</dbReference>
<protein>
    <submittedName>
        <fullName evidence="4">PWWP domain-containing protein</fullName>
    </submittedName>
</protein>
<organism evidence="3 4">
    <name type="scientific">Romanomermis culicivorax</name>
    <name type="common">Nematode worm</name>
    <dbReference type="NCBI Taxonomy" id="13658"/>
    <lineage>
        <taxon>Eukaryota</taxon>
        <taxon>Metazoa</taxon>
        <taxon>Ecdysozoa</taxon>
        <taxon>Nematoda</taxon>
        <taxon>Enoplea</taxon>
        <taxon>Dorylaimia</taxon>
        <taxon>Mermithida</taxon>
        <taxon>Mermithoidea</taxon>
        <taxon>Mermithidae</taxon>
        <taxon>Romanomermis</taxon>
    </lineage>
</organism>
<dbReference type="SUPFAM" id="SSF63748">
    <property type="entry name" value="Tudor/PWWP/MBT"/>
    <property type="match status" value="1"/>
</dbReference>
<proteinExistence type="predicted"/>
<dbReference type="PANTHER" id="PTHR12550:SF70">
    <property type="entry name" value="JIL-1 ANCHORING AND STABILIZING PROTEIN, ISOFORM A"/>
    <property type="match status" value="1"/>
</dbReference>